<dbReference type="InterPro" id="IPR001507">
    <property type="entry name" value="ZP_dom"/>
</dbReference>
<dbReference type="OrthoDB" id="9987373at2759"/>
<dbReference type="Gene3D" id="2.60.40.3210">
    <property type="entry name" value="Zona pellucida, ZP-N domain"/>
    <property type="match status" value="1"/>
</dbReference>
<dbReference type="PANTHER" id="PTHR14002">
    <property type="entry name" value="ENDOGLIN/TGF-BETA RECEPTOR TYPE III"/>
    <property type="match status" value="1"/>
</dbReference>
<keyword evidence="7" id="KW-1185">Reference proteome</keyword>
<dbReference type="Gene3D" id="2.60.40.4100">
    <property type="entry name" value="Zona pellucida, ZP-C domain"/>
    <property type="match status" value="1"/>
</dbReference>
<gene>
    <name evidence="6" type="ORF">KOW79_011719</name>
</gene>
<sequence>MFTSAVSCNPSLYEWGGTRTICFYITRVQRPSVTVEGPKNFTSQQLLNIQLQQPFEFAGQIYPKIQVNNIFIKFIANGSYHGDYISPLEAPVESTSGNLTYEQDSSGPLIDQANQEIKRMFPKVSFSASWVFVLTWRNVMLYKNTGVASCQLVLASDAGRHYFVLMNYGNIPFFNTSIFWSARYHIVDKAFTIRLNDSSELTSTSNVNITGRWAFHLTDNTTATPVTSCRYRTDYRRVRLLCACVTSCQTLNYASDEVCGQINGVDGCAGGYNTTSSPNIYDAIETCSGSTGSLSLSRCQLFEAGYSADVLHLNDPSCKGKVQNNRLVFNFDSNASLCGTTLENNGTHVIFKNNVGTTNMTGLISHTGGFNIAISCVYPLIQNISMPTHIEATGRCPKPSDGSVSVFQNGVSTSSRFSFSMFTFANFSPKIYLHCQVHLCLQKTGNCTLAPPSYPEMLSDKRSPVRLVATELNCLLSGLLDSLPATAEAFTQNEPDTNGFPEVINLIGSPSSYYSPDHSPTPPVPPAAQTSPTSPPSPYLADD</sequence>
<evidence type="ECO:0000256" key="3">
    <source>
        <dbReference type="SAM" id="MobiDB-lite"/>
    </source>
</evidence>
<proteinExistence type="predicted"/>
<dbReference type="SMART" id="SM00539">
    <property type="entry name" value="NIDO"/>
    <property type="match status" value="1"/>
</dbReference>
<dbReference type="InterPro" id="IPR055355">
    <property type="entry name" value="ZP-C"/>
</dbReference>
<feature type="region of interest" description="Disordered" evidence="3">
    <location>
        <begin position="511"/>
        <end position="543"/>
    </location>
</feature>
<keyword evidence="2" id="KW-1015">Disulfide bond</keyword>
<dbReference type="PROSITE" id="PS51034">
    <property type="entry name" value="ZP_2"/>
    <property type="match status" value="1"/>
</dbReference>
<evidence type="ECO:0000256" key="2">
    <source>
        <dbReference type="ARBA" id="ARBA00023157"/>
    </source>
</evidence>
<feature type="compositionally biased region" description="Pro residues" evidence="3">
    <location>
        <begin position="533"/>
        <end position="543"/>
    </location>
</feature>
<dbReference type="AlphaFoldDB" id="A0A9D3NM07"/>
<evidence type="ECO:0008006" key="8">
    <source>
        <dbReference type="Google" id="ProtNLM"/>
    </source>
</evidence>
<evidence type="ECO:0000313" key="7">
    <source>
        <dbReference type="Proteomes" id="UP000824219"/>
    </source>
</evidence>
<feature type="domain" description="ZP" evidence="4">
    <location>
        <begin position="286"/>
        <end position="543"/>
    </location>
</feature>
<dbReference type="InterPro" id="IPR003886">
    <property type="entry name" value="NIDO_dom"/>
</dbReference>
<organism evidence="6 7">
    <name type="scientific">Hemibagrus wyckioides</name>
    <dbReference type="NCBI Taxonomy" id="337641"/>
    <lineage>
        <taxon>Eukaryota</taxon>
        <taxon>Metazoa</taxon>
        <taxon>Chordata</taxon>
        <taxon>Craniata</taxon>
        <taxon>Vertebrata</taxon>
        <taxon>Euteleostomi</taxon>
        <taxon>Actinopterygii</taxon>
        <taxon>Neopterygii</taxon>
        <taxon>Teleostei</taxon>
        <taxon>Ostariophysi</taxon>
        <taxon>Siluriformes</taxon>
        <taxon>Bagridae</taxon>
        <taxon>Hemibagrus</taxon>
    </lineage>
</organism>
<accession>A0A9D3NM07</accession>
<dbReference type="GO" id="GO:0007160">
    <property type="term" value="P:cell-matrix adhesion"/>
    <property type="evidence" value="ECO:0007669"/>
    <property type="project" value="InterPro"/>
</dbReference>
<reference evidence="6 7" key="1">
    <citation type="submission" date="2021-06" db="EMBL/GenBank/DDBJ databases">
        <title>Chromosome-level genome assembly of the red-tail catfish (Hemibagrus wyckioides).</title>
        <authorList>
            <person name="Shao F."/>
        </authorList>
    </citation>
    <scope>NUCLEOTIDE SEQUENCE [LARGE SCALE GENOMIC DNA]</scope>
    <source>
        <strain evidence="6">EC202008001</strain>
        <tissue evidence="6">Blood</tissue>
    </source>
</reference>
<keyword evidence="1" id="KW-0732">Signal</keyword>
<dbReference type="EMBL" id="JAHKSW010000013">
    <property type="protein sequence ID" value="KAG7325403.1"/>
    <property type="molecule type" value="Genomic_DNA"/>
</dbReference>
<protein>
    <recommendedName>
        <fullName evidence="8">ZP domain-containing protein</fullName>
    </recommendedName>
</protein>
<dbReference type="Pfam" id="PF06119">
    <property type="entry name" value="NIDO"/>
    <property type="match status" value="1"/>
</dbReference>
<evidence type="ECO:0000256" key="1">
    <source>
        <dbReference type="ARBA" id="ARBA00022729"/>
    </source>
</evidence>
<evidence type="ECO:0000259" key="4">
    <source>
        <dbReference type="PROSITE" id="PS51034"/>
    </source>
</evidence>
<dbReference type="Proteomes" id="UP000824219">
    <property type="component" value="Linkage Group LG13"/>
</dbReference>
<comment type="caution">
    <text evidence="6">The sequence shown here is derived from an EMBL/GenBank/DDBJ whole genome shotgun (WGS) entry which is preliminary data.</text>
</comment>
<dbReference type="Pfam" id="PF00100">
    <property type="entry name" value="Zona_pellucida"/>
    <property type="match status" value="1"/>
</dbReference>
<dbReference type="SMART" id="SM00241">
    <property type="entry name" value="ZP"/>
    <property type="match status" value="1"/>
</dbReference>
<name>A0A9D3NM07_9TELE</name>
<dbReference type="PANTHER" id="PTHR14002:SF50">
    <property type="entry name" value="ALPHA-TECTORIN-LIKE-RELATED"/>
    <property type="match status" value="1"/>
</dbReference>
<evidence type="ECO:0000313" key="6">
    <source>
        <dbReference type="EMBL" id="KAG7325403.1"/>
    </source>
</evidence>
<dbReference type="PROSITE" id="PS51220">
    <property type="entry name" value="NIDO"/>
    <property type="match status" value="1"/>
</dbReference>
<evidence type="ECO:0000259" key="5">
    <source>
        <dbReference type="PROSITE" id="PS51220"/>
    </source>
</evidence>
<dbReference type="InterPro" id="IPR042235">
    <property type="entry name" value="ZP-C_dom"/>
</dbReference>
<feature type="domain" description="NIDO" evidence="5">
    <location>
        <begin position="79"/>
        <end position="220"/>
    </location>
</feature>